<dbReference type="PANTHER" id="PTHR34985:SF1">
    <property type="entry name" value="SLR0554 PROTEIN"/>
    <property type="match status" value="1"/>
</dbReference>
<dbReference type="Proteomes" id="UP001169823">
    <property type="component" value="Unassembled WGS sequence"/>
</dbReference>
<dbReference type="AlphaFoldDB" id="A0AAW7XVG9"/>
<dbReference type="InterPro" id="IPR007936">
    <property type="entry name" value="VapE-like_dom"/>
</dbReference>
<dbReference type="SUPFAM" id="SSF57783">
    <property type="entry name" value="Zinc beta-ribbon"/>
    <property type="match status" value="1"/>
</dbReference>
<dbReference type="Gene3D" id="3.90.580.10">
    <property type="entry name" value="Zinc finger, CHC2-type domain"/>
    <property type="match status" value="1"/>
</dbReference>
<gene>
    <name evidence="2" type="ORF">Q4494_13225</name>
</gene>
<evidence type="ECO:0000313" key="3">
    <source>
        <dbReference type="Proteomes" id="UP001169823"/>
    </source>
</evidence>
<dbReference type="GO" id="GO:0003677">
    <property type="term" value="F:DNA binding"/>
    <property type="evidence" value="ECO:0007669"/>
    <property type="project" value="InterPro"/>
</dbReference>
<comment type="caution">
    <text evidence="2">The sequence shown here is derived from an EMBL/GenBank/DDBJ whole genome shotgun (WGS) entry which is preliminary data.</text>
</comment>
<feature type="domain" description="Virulence-associated protein E-like" evidence="1">
    <location>
        <begin position="472"/>
        <end position="692"/>
    </location>
</feature>
<reference evidence="2" key="1">
    <citation type="submission" date="2023-07" db="EMBL/GenBank/DDBJ databases">
        <title>Genome content predicts the carbon catabolic preferences of heterotrophic bacteria.</title>
        <authorList>
            <person name="Gralka M."/>
        </authorList>
    </citation>
    <scope>NUCLEOTIDE SEQUENCE</scope>
    <source>
        <strain evidence="2">I2M02</strain>
    </source>
</reference>
<name>A0AAW7XVG9_9RHOB</name>
<sequence>MSKIDFQALAASLNPETILPQWLPDGQRRGGEWVARNPTRNDKTLGSFSINLRTGAWGDFSTGDEGGDLISLWAYLHHNNDNVAAARDLMERQGIAPDSPTPSPAAAGNVKRLEQPRAIIPVPADVPAPTFNHFEHGEPSRVWTYYTADGQVLLYVCRFDHADGSKDIIPRSWCEHPGKPARWTWRGITGKALRPIYGLDRLAALPDAEVLVVEGEKAADAAQDMLGKEVAVVSWLGGSGTVDKLDLTPLRGRSVTLWPDFDSKVYPEKHQRAGEIMDLHDQPGAKNMITIAQGLAGVASSVMMVGGYEPGDGKFADGWDLADAQAQGWKSTNIFQFMELHAADWRAVAAGKGSIKTREVADNVEPQDVHAMQEPGPWSFPHTSSKGRLQNTIPNLKHLLNHYGIHVGYDVIRKSIKINIPGQAGTADNRATTALSVILSLCSRAGLPKAETPEFLLTIADENPVNPVLRWIESAPWDGKDRFGDLAKTLQTRPGYDRDLLRLILRRWMVSAVAAAAMPEGFRGRGVLVLQGPQSIGKTAWFMSLVPNEMRDLLKVDAVLDPNNKDTIISAMSHWLVELGELDATFRKADIARLKGILTADYDMFRRPYARSEERYPRRTVFFASVNDAEFLVDDTGNSRWWTVPVIDVDFHHSIDMQQVWAQALALFRQGERWWLDRDEEARLEAANDRHRKVDPIEELILSKYDVSARATRRLSATEILIEVGFDRPTNAQAQKAAAVLRRTFGEPRKSTKGRRLYDVPELLNEINARHSENVGHAYEHERPF</sequence>
<evidence type="ECO:0000313" key="2">
    <source>
        <dbReference type="EMBL" id="MDO6458045.1"/>
    </source>
</evidence>
<dbReference type="Pfam" id="PF05272">
    <property type="entry name" value="VapE-like_dom"/>
    <property type="match status" value="1"/>
</dbReference>
<dbReference type="GO" id="GO:0008270">
    <property type="term" value="F:zinc ion binding"/>
    <property type="evidence" value="ECO:0007669"/>
    <property type="project" value="InterPro"/>
</dbReference>
<dbReference type="PANTHER" id="PTHR34985">
    <property type="entry name" value="SLR0554 PROTEIN"/>
    <property type="match status" value="1"/>
</dbReference>
<evidence type="ECO:0000259" key="1">
    <source>
        <dbReference type="Pfam" id="PF05272"/>
    </source>
</evidence>
<protein>
    <submittedName>
        <fullName evidence="2">VapE family protein</fullName>
    </submittedName>
</protein>
<dbReference type="RefSeq" id="WP_303494871.1">
    <property type="nucleotide sequence ID" value="NZ_JAUOPJ010000011.1"/>
</dbReference>
<dbReference type="InterPro" id="IPR034154">
    <property type="entry name" value="TOPRIM_DnaG/twinkle"/>
</dbReference>
<dbReference type="InterPro" id="IPR036977">
    <property type="entry name" value="DNA_primase_Znf_CHC2"/>
</dbReference>
<dbReference type="GO" id="GO:0006260">
    <property type="term" value="P:DNA replication"/>
    <property type="evidence" value="ECO:0007669"/>
    <property type="project" value="InterPro"/>
</dbReference>
<accession>A0AAW7XVG9</accession>
<dbReference type="EMBL" id="JAUOPJ010000011">
    <property type="protein sequence ID" value="MDO6458045.1"/>
    <property type="molecule type" value="Genomic_DNA"/>
</dbReference>
<dbReference type="CDD" id="cd01029">
    <property type="entry name" value="TOPRIM_primases"/>
    <property type="match status" value="1"/>
</dbReference>
<organism evidence="2 3">
    <name type="scientific">Celeribacter halophilus</name>
    <dbReference type="NCBI Taxonomy" id="576117"/>
    <lineage>
        <taxon>Bacteria</taxon>
        <taxon>Pseudomonadati</taxon>
        <taxon>Pseudomonadota</taxon>
        <taxon>Alphaproteobacteria</taxon>
        <taxon>Rhodobacterales</taxon>
        <taxon>Roseobacteraceae</taxon>
        <taxon>Celeribacter</taxon>
    </lineage>
</organism>
<proteinExistence type="predicted"/>